<dbReference type="SUPFAM" id="SSF110849">
    <property type="entry name" value="ParB/Sulfiredoxin"/>
    <property type="match status" value="1"/>
</dbReference>
<proteinExistence type="inferred from homology"/>
<dbReference type="Pfam" id="PF17762">
    <property type="entry name" value="HTH_ParB"/>
    <property type="match status" value="1"/>
</dbReference>
<dbReference type="PANTHER" id="PTHR33375">
    <property type="entry name" value="CHROMOSOME-PARTITIONING PROTEIN PARB-RELATED"/>
    <property type="match status" value="1"/>
</dbReference>
<keyword evidence="4" id="KW-0238">DNA-binding</keyword>
<evidence type="ECO:0000256" key="4">
    <source>
        <dbReference type="ARBA" id="ARBA00023125"/>
    </source>
</evidence>
<dbReference type="Gene3D" id="3.90.1530.30">
    <property type="match status" value="1"/>
</dbReference>
<evidence type="ECO:0000313" key="6">
    <source>
        <dbReference type="EMBL" id="HJC04893.1"/>
    </source>
</evidence>
<evidence type="ECO:0000256" key="2">
    <source>
        <dbReference type="ARBA" id="ARBA00006295"/>
    </source>
</evidence>
<dbReference type="InterPro" id="IPR004437">
    <property type="entry name" value="ParB/RepB/Spo0J"/>
</dbReference>
<comment type="similarity">
    <text evidence="2">Belongs to the ParB family.</text>
</comment>
<dbReference type="InterPro" id="IPR057240">
    <property type="entry name" value="ParB_dimer_C"/>
</dbReference>
<comment type="subcellular location">
    <subcellularLocation>
        <location evidence="1">Cytoplasm</location>
        <location evidence="1">Nucleoid</location>
    </subcellularLocation>
</comment>
<dbReference type="InterPro" id="IPR041468">
    <property type="entry name" value="HTH_ParB/Spo0J"/>
</dbReference>
<accession>A0A9D2MX65</accession>
<protein>
    <submittedName>
        <fullName evidence="6">ParB/RepB/Spo0J family partition protein</fullName>
    </submittedName>
</protein>
<dbReference type="GO" id="GO:0009295">
    <property type="term" value="C:nucleoid"/>
    <property type="evidence" value="ECO:0007669"/>
    <property type="project" value="UniProtKB-SubCell"/>
</dbReference>
<dbReference type="Proteomes" id="UP000823910">
    <property type="component" value="Unassembled WGS sequence"/>
</dbReference>
<dbReference type="InterPro" id="IPR036086">
    <property type="entry name" value="ParB/Sulfiredoxin_sf"/>
</dbReference>
<dbReference type="SMART" id="SM00470">
    <property type="entry name" value="ParB"/>
    <property type="match status" value="1"/>
</dbReference>
<dbReference type="CDD" id="cd16393">
    <property type="entry name" value="SPO0J_N"/>
    <property type="match status" value="1"/>
</dbReference>
<dbReference type="GO" id="GO:0007059">
    <property type="term" value="P:chromosome segregation"/>
    <property type="evidence" value="ECO:0007669"/>
    <property type="project" value="UniProtKB-KW"/>
</dbReference>
<comment type="caution">
    <text evidence="6">The sequence shown here is derived from an EMBL/GenBank/DDBJ whole genome shotgun (WGS) entry which is preliminary data.</text>
</comment>
<dbReference type="NCBIfam" id="TIGR00180">
    <property type="entry name" value="parB_part"/>
    <property type="match status" value="1"/>
</dbReference>
<evidence type="ECO:0000259" key="5">
    <source>
        <dbReference type="SMART" id="SM00470"/>
    </source>
</evidence>
<dbReference type="EMBL" id="DWWT01000005">
    <property type="protein sequence ID" value="HJC04893.1"/>
    <property type="molecule type" value="Genomic_DNA"/>
</dbReference>
<dbReference type="AlphaFoldDB" id="A0A9D2MX65"/>
<dbReference type="Gene3D" id="1.10.10.2830">
    <property type="match status" value="1"/>
</dbReference>
<dbReference type="PANTHER" id="PTHR33375:SF1">
    <property type="entry name" value="CHROMOSOME-PARTITIONING PROTEIN PARB-RELATED"/>
    <property type="match status" value="1"/>
</dbReference>
<gene>
    <name evidence="6" type="ORF">H9704_01850</name>
</gene>
<dbReference type="SUPFAM" id="SSF109709">
    <property type="entry name" value="KorB DNA-binding domain-like"/>
    <property type="match status" value="1"/>
</dbReference>
<dbReference type="FunFam" id="3.90.1530.30:FF:000001">
    <property type="entry name" value="Chromosome partitioning protein ParB"/>
    <property type="match status" value="1"/>
</dbReference>
<keyword evidence="3" id="KW-0159">Chromosome partition</keyword>
<dbReference type="InterPro" id="IPR003115">
    <property type="entry name" value="ParB_N"/>
</dbReference>
<name>A0A9D2MX65_9FIRM</name>
<feature type="domain" description="ParB-like N-terminal" evidence="5">
    <location>
        <begin position="44"/>
        <end position="133"/>
    </location>
</feature>
<dbReference type="Pfam" id="PF23552">
    <property type="entry name" value="ParB_C"/>
    <property type="match status" value="1"/>
</dbReference>
<dbReference type="GO" id="GO:0045881">
    <property type="term" value="P:positive regulation of sporulation resulting in formation of a cellular spore"/>
    <property type="evidence" value="ECO:0007669"/>
    <property type="project" value="TreeGrafter"/>
</dbReference>
<sequence length="305" mass="34666">MAKKGLGRGLGAIFGEDVVKESNEELANTKKAISSPQEETGGEIMVKVSLIEPNRDQPRKDFNEEELQELAESIKNYGVLQPLLVQKKGTSYELIAGERRWRAAKLAGLREVPVVLREYNKQQAMEIALIENVQRSDLNPIEEAQAYQQLVKEFHLTQEEIAVRVSKNRATITNAMRLLKLDSQIQDLLIKGMISSGHARALLSLEDGQLQKKAAQEILDRGLSVRETEKLVKKMGKDLSPKEEKAEKRDDALTLIFRELEERMKSIMGTKVSIHNKDKNKGRIEIEYYSEAELERIVEMIESIR</sequence>
<reference evidence="6" key="2">
    <citation type="submission" date="2021-04" db="EMBL/GenBank/DDBJ databases">
        <authorList>
            <person name="Gilroy R."/>
        </authorList>
    </citation>
    <scope>NUCLEOTIDE SEQUENCE</scope>
    <source>
        <strain evidence="6">CHK180-15479</strain>
    </source>
</reference>
<dbReference type="GO" id="GO:0005694">
    <property type="term" value="C:chromosome"/>
    <property type="evidence" value="ECO:0007669"/>
    <property type="project" value="TreeGrafter"/>
</dbReference>
<evidence type="ECO:0000256" key="1">
    <source>
        <dbReference type="ARBA" id="ARBA00004453"/>
    </source>
</evidence>
<dbReference type="Pfam" id="PF02195">
    <property type="entry name" value="ParB_N"/>
    <property type="match status" value="1"/>
</dbReference>
<dbReference type="GO" id="GO:0003677">
    <property type="term" value="F:DNA binding"/>
    <property type="evidence" value="ECO:0007669"/>
    <property type="project" value="UniProtKB-KW"/>
</dbReference>
<evidence type="ECO:0000313" key="7">
    <source>
        <dbReference type="Proteomes" id="UP000823910"/>
    </source>
</evidence>
<dbReference type="FunFam" id="1.10.10.2830:FF:000001">
    <property type="entry name" value="Chromosome partitioning protein ParB"/>
    <property type="match status" value="1"/>
</dbReference>
<evidence type="ECO:0000256" key="3">
    <source>
        <dbReference type="ARBA" id="ARBA00022829"/>
    </source>
</evidence>
<dbReference type="InterPro" id="IPR050336">
    <property type="entry name" value="Chromosome_partition/occlusion"/>
</dbReference>
<reference evidence="6" key="1">
    <citation type="journal article" date="2021" name="PeerJ">
        <title>Extensive microbial diversity within the chicken gut microbiome revealed by metagenomics and culture.</title>
        <authorList>
            <person name="Gilroy R."/>
            <person name="Ravi A."/>
            <person name="Getino M."/>
            <person name="Pursley I."/>
            <person name="Horton D.L."/>
            <person name="Alikhan N.F."/>
            <person name="Baker D."/>
            <person name="Gharbi K."/>
            <person name="Hall N."/>
            <person name="Watson M."/>
            <person name="Adriaenssens E.M."/>
            <person name="Foster-Nyarko E."/>
            <person name="Jarju S."/>
            <person name="Secka A."/>
            <person name="Antonio M."/>
            <person name="Oren A."/>
            <person name="Chaudhuri R.R."/>
            <person name="La Ragione R."/>
            <person name="Hildebrand F."/>
            <person name="Pallen M.J."/>
        </authorList>
    </citation>
    <scope>NUCLEOTIDE SEQUENCE</scope>
    <source>
        <strain evidence="6">CHK180-15479</strain>
    </source>
</reference>
<organism evidence="6 7">
    <name type="scientific">Candidatus Enterocloster excrementipullorum</name>
    <dbReference type="NCBI Taxonomy" id="2838559"/>
    <lineage>
        <taxon>Bacteria</taxon>
        <taxon>Bacillati</taxon>
        <taxon>Bacillota</taxon>
        <taxon>Clostridia</taxon>
        <taxon>Lachnospirales</taxon>
        <taxon>Lachnospiraceae</taxon>
        <taxon>Enterocloster</taxon>
    </lineage>
</organism>